<feature type="region of interest" description="Disordered" evidence="1">
    <location>
        <begin position="106"/>
        <end position="131"/>
    </location>
</feature>
<dbReference type="InterPro" id="IPR025294">
    <property type="entry name" value="DUF4156"/>
</dbReference>
<evidence type="ECO:0000313" key="3">
    <source>
        <dbReference type="Proteomes" id="UP001139971"/>
    </source>
</evidence>
<keyword evidence="3" id="KW-1185">Reference proteome</keyword>
<dbReference type="Proteomes" id="UP001139971">
    <property type="component" value="Unassembled WGS sequence"/>
</dbReference>
<comment type="caution">
    <text evidence="2">The sequence shown here is derived from an EMBL/GenBank/DDBJ whole genome shotgun (WGS) entry which is preliminary data.</text>
</comment>
<proteinExistence type="predicted"/>
<organism evidence="2 3">
    <name type="scientific">Tahibacter soli</name>
    <dbReference type="NCBI Taxonomy" id="2983605"/>
    <lineage>
        <taxon>Bacteria</taxon>
        <taxon>Pseudomonadati</taxon>
        <taxon>Pseudomonadota</taxon>
        <taxon>Gammaproteobacteria</taxon>
        <taxon>Lysobacterales</taxon>
        <taxon>Rhodanobacteraceae</taxon>
        <taxon>Tahibacter</taxon>
    </lineage>
</organism>
<protein>
    <submittedName>
        <fullName evidence="2">DUF4156 domain-containing protein</fullName>
    </submittedName>
</protein>
<gene>
    <name evidence="2" type="ORF">OD750_016665</name>
</gene>
<accession>A0A9X3YMU8</accession>
<sequence>MKTTRNILLSALLAALGACTWVKLDEPGKAVHVAYDGRVDGCRALGEIGVSVKDRVGPYERNSLKVKDELETLARNEAASMQADTIAAKGEPHDGEQRFGAYACGRRAAAAPSRQQPPASKDGAETYPVKD</sequence>
<reference evidence="2" key="1">
    <citation type="submission" date="2023-02" db="EMBL/GenBank/DDBJ databases">
        <title>Tahibacter soli sp. nov. isolated from soil.</title>
        <authorList>
            <person name="Baek J.H."/>
            <person name="Lee J.K."/>
            <person name="Choi D.G."/>
            <person name="Jeon C.O."/>
        </authorList>
    </citation>
    <scope>NUCLEOTIDE SEQUENCE</scope>
    <source>
        <strain evidence="2">BL</strain>
    </source>
</reference>
<name>A0A9X3YMU8_9GAMM</name>
<evidence type="ECO:0000256" key="1">
    <source>
        <dbReference type="SAM" id="MobiDB-lite"/>
    </source>
</evidence>
<dbReference type="PROSITE" id="PS51257">
    <property type="entry name" value="PROKAR_LIPOPROTEIN"/>
    <property type="match status" value="1"/>
</dbReference>
<dbReference type="RefSeq" id="WP_263541819.1">
    <property type="nucleotide sequence ID" value="NZ_JAOVZO020000018.1"/>
</dbReference>
<evidence type="ECO:0000313" key="2">
    <source>
        <dbReference type="EMBL" id="MDC8014180.1"/>
    </source>
</evidence>
<dbReference type="Pfam" id="PF13698">
    <property type="entry name" value="DUF4156"/>
    <property type="match status" value="1"/>
</dbReference>
<dbReference type="EMBL" id="JAOVZO020000018">
    <property type="protein sequence ID" value="MDC8014180.1"/>
    <property type="molecule type" value="Genomic_DNA"/>
</dbReference>
<feature type="compositionally biased region" description="Low complexity" evidence="1">
    <location>
        <begin position="106"/>
        <end position="120"/>
    </location>
</feature>
<feature type="compositionally biased region" description="Basic and acidic residues" evidence="1">
    <location>
        <begin position="122"/>
        <end position="131"/>
    </location>
</feature>
<dbReference type="AlphaFoldDB" id="A0A9X3YMU8"/>